<evidence type="ECO:0000313" key="3">
    <source>
        <dbReference type="EMBL" id="KAF1996232.1"/>
    </source>
</evidence>
<evidence type="ECO:0000313" key="4">
    <source>
        <dbReference type="Proteomes" id="UP000799779"/>
    </source>
</evidence>
<dbReference type="AlphaFoldDB" id="A0A6A5W2W0"/>
<keyword evidence="4" id="KW-1185">Reference proteome</keyword>
<organism evidence="3 4">
    <name type="scientific">Amniculicola lignicola CBS 123094</name>
    <dbReference type="NCBI Taxonomy" id="1392246"/>
    <lineage>
        <taxon>Eukaryota</taxon>
        <taxon>Fungi</taxon>
        <taxon>Dikarya</taxon>
        <taxon>Ascomycota</taxon>
        <taxon>Pezizomycotina</taxon>
        <taxon>Dothideomycetes</taxon>
        <taxon>Pleosporomycetidae</taxon>
        <taxon>Pleosporales</taxon>
        <taxon>Amniculicolaceae</taxon>
        <taxon>Amniculicola</taxon>
    </lineage>
</organism>
<proteinExistence type="predicted"/>
<dbReference type="EMBL" id="ML977628">
    <property type="protein sequence ID" value="KAF1996232.1"/>
    <property type="molecule type" value="Genomic_DNA"/>
</dbReference>
<keyword evidence="2" id="KW-0472">Membrane</keyword>
<gene>
    <name evidence="3" type="ORF">P154DRAFT_525787</name>
</gene>
<feature type="region of interest" description="Disordered" evidence="1">
    <location>
        <begin position="80"/>
        <end position="113"/>
    </location>
</feature>
<reference evidence="3" key="1">
    <citation type="journal article" date="2020" name="Stud. Mycol.">
        <title>101 Dothideomycetes genomes: a test case for predicting lifestyles and emergence of pathogens.</title>
        <authorList>
            <person name="Haridas S."/>
            <person name="Albert R."/>
            <person name="Binder M."/>
            <person name="Bloem J."/>
            <person name="Labutti K."/>
            <person name="Salamov A."/>
            <person name="Andreopoulos B."/>
            <person name="Baker S."/>
            <person name="Barry K."/>
            <person name="Bills G."/>
            <person name="Bluhm B."/>
            <person name="Cannon C."/>
            <person name="Castanera R."/>
            <person name="Culley D."/>
            <person name="Daum C."/>
            <person name="Ezra D."/>
            <person name="Gonzalez J."/>
            <person name="Henrissat B."/>
            <person name="Kuo A."/>
            <person name="Liang C."/>
            <person name="Lipzen A."/>
            <person name="Lutzoni F."/>
            <person name="Magnuson J."/>
            <person name="Mondo S."/>
            <person name="Nolan M."/>
            <person name="Ohm R."/>
            <person name="Pangilinan J."/>
            <person name="Park H.-J."/>
            <person name="Ramirez L."/>
            <person name="Alfaro M."/>
            <person name="Sun H."/>
            <person name="Tritt A."/>
            <person name="Yoshinaga Y."/>
            <person name="Zwiers L.-H."/>
            <person name="Turgeon B."/>
            <person name="Goodwin S."/>
            <person name="Spatafora J."/>
            <person name="Crous P."/>
            <person name="Grigoriev I."/>
        </authorList>
    </citation>
    <scope>NUCLEOTIDE SEQUENCE</scope>
    <source>
        <strain evidence="3">CBS 123094</strain>
    </source>
</reference>
<keyword evidence="2" id="KW-0812">Transmembrane</keyword>
<feature type="compositionally biased region" description="Basic and acidic residues" evidence="1">
    <location>
        <begin position="89"/>
        <end position="106"/>
    </location>
</feature>
<evidence type="ECO:0000256" key="1">
    <source>
        <dbReference type="SAM" id="MobiDB-lite"/>
    </source>
</evidence>
<accession>A0A6A5W2W0</accession>
<feature type="transmembrane region" description="Helical" evidence="2">
    <location>
        <begin position="58"/>
        <end position="77"/>
    </location>
</feature>
<sequence>MCFGPPRPSSRSFESDPSLMSTYCRISAPRTTVASSSTRSACALTTSSRLTTLTNQPWWVMTASVNGYTIVTALVAAGQRRATGRRSIRHSEKGERGPLDHGELPHMAHHSSW</sequence>
<dbReference type="Proteomes" id="UP000799779">
    <property type="component" value="Unassembled WGS sequence"/>
</dbReference>
<name>A0A6A5W2W0_9PLEO</name>
<protein>
    <submittedName>
        <fullName evidence="3">Uncharacterized protein</fullName>
    </submittedName>
</protein>
<keyword evidence="2" id="KW-1133">Transmembrane helix</keyword>
<evidence type="ECO:0000256" key="2">
    <source>
        <dbReference type="SAM" id="Phobius"/>
    </source>
</evidence>